<dbReference type="eggNOG" id="ENOG5032ZVT">
    <property type="taxonomic scope" value="Bacteria"/>
</dbReference>
<dbReference type="OrthoDB" id="6504948at2"/>
<accession>A0A0H3FKI7</accession>
<gene>
    <name evidence="1" type="ordered locus">Rahaq_3932</name>
</gene>
<evidence type="ECO:0000313" key="2">
    <source>
        <dbReference type="Proteomes" id="UP000007257"/>
    </source>
</evidence>
<dbReference type="KEGG" id="rah:Rahaq_3932"/>
<name>A0A0H3FKI7_RAHSY</name>
<reference evidence="1 2" key="2">
    <citation type="journal article" date="2012" name="J. Bacteriol.">
        <title>Complete Genome Sequence of Rahnella sp. Strain Y9602, a Gammaproteobacterium Isolate from Metal- and Radionuclide-Contaminated Soil.</title>
        <authorList>
            <person name="Martinez R.J."/>
            <person name="Bruce D."/>
            <person name="Detter C."/>
            <person name="Goodwin L.A."/>
            <person name="Han J."/>
            <person name="Han C.S."/>
            <person name="Held B."/>
            <person name="Land M.L."/>
            <person name="Mikhailova N."/>
            <person name="Nolan M."/>
            <person name="Pennacchio L."/>
            <person name="Pitluck S."/>
            <person name="Tapia R."/>
            <person name="Woyke T."/>
            <person name="Sobecky P.A."/>
        </authorList>
    </citation>
    <scope>NUCLEOTIDE SEQUENCE [LARGE SCALE GENOMIC DNA]</scope>
    <source>
        <strain evidence="1 2">Y9602</strain>
    </source>
</reference>
<proteinExistence type="predicted"/>
<protein>
    <recommendedName>
        <fullName evidence="3">Cell division protein FtsH</fullName>
    </recommendedName>
</protein>
<dbReference type="InterPro" id="IPR025612">
    <property type="entry name" value="YqjK"/>
</dbReference>
<dbReference type="AlphaFoldDB" id="A0A0H3FKI7"/>
<organism evidence="1 2">
    <name type="scientific">Rahnella sp. (strain Y9602)</name>
    <dbReference type="NCBI Taxonomy" id="2703885"/>
    <lineage>
        <taxon>Bacteria</taxon>
        <taxon>Pseudomonadati</taxon>
        <taxon>Pseudomonadota</taxon>
        <taxon>Gammaproteobacteria</taxon>
        <taxon>Enterobacterales</taxon>
        <taxon>Yersiniaceae</taxon>
        <taxon>Rahnella</taxon>
    </lineage>
</organism>
<dbReference type="EMBL" id="CP002505">
    <property type="protein sequence ID" value="ADW75521.1"/>
    <property type="molecule type" value="Genomic_DNA"/>
</dbReference>
<dbReference type="Pfam" id="PF13997">
    <property type="entry name" value="YqjK"/>
    <property type="match status" value="1"/>
</dbReference>
<dbReference type="RefSeq" id="WP_013577210.1">
    <property type="nucleotide sequence ID" value="NC_015061.1"/>
</dbReference>
<dbReference type="Proteomes" id="UP000007257">
    <property type="component" value="Chromosome"/>
</dbReference>
<reference evidence="2" key="1">
    <citation type="submission" date="2011-01" db="EMBL/GenBank/DDBJ databases">
        <title>Complete sequence of chromosome of Rahnella sp. Y9602.</title>
        <authorList>
            <consortium name="US DOE Joint Genome Institute"/>
            <person name="Lucas S."/>
            <person name="Copeland A."/>
            <person name="Lapidus A."/>
            <person name="Cheng J.-F."/>
            <person name="Goodwin L."/>
            <person name="Pitluck S."/>
            <person name="Lu M."/>
            <person name="Detter J.C."/>
            <person name="Han C."/>
            <person name="Tapia R."/>
            <person name="Land M."/>
            <person name="Hauser L."/>
            <person name="Kyrpides N."/>
            <person name="Ivanova N."/>
            <person name="Ovchinnikova G."/>
            <person name="Pagani I."/>
            <person name="Sobecky P.A."/>
            <person name="Martinez R.J."/>
            <person name="Woyke T."/>
        </authorList>
    </citation>
    <scope>NUCLEOTIDE SEQUENCE [LARGE SCALE GENOMIC DNA]</scope>
    <source>
        <strain evidence="2">Y9602</strain>
    </source>
</reference>
<evidence type="ECO:0000313" key="1">
    <source>
        <dbReference type="EMBL" id="ADW75521.1"/>
    </source>
</evidence>
<evidence type="ECO:0008006" key="3">
    <source>
        <dbReference type="Google" id="ProtNLM"/>
    </source>
</evidence>
<dbReference type="HOGENOM" id="CLU_170945_0_0_6"/>
<sequence>MSIPNRAIEKVRLLHKIERQRGELSQAGSDWLDATAKVDHYWIKLVDMRKYLVVGSSLLAVYGIRHPSAVVRWSRRAFGIWGTVRLFRKTIGNK</sequence>